<reference evidence="2 3" key="1">
    <citation type="submission" date="2014-04" db="EMBL/GenBank/DDBJ databases">
        <title>Evolutionary Origins and Diversification of the Mycorrhizal Mutualists.</title>
        <authorList>
            <consortium name="DOE Joint Genome Institute"/>
            <consortium name="Mycorrhizal Genomics Consortium"/>
            <person name="Kohler A."/>
            <person name="Kuo A."/>
            <person name="Nagy L.G."/>
            <person name="Floudas D."/>
            <person name="Copeland A."/>
            <person name="Barry K.W."/>
            <person name="Cichocki N."/>
            <person name="Veneault-Fourrey C."/>
            <person name="LaButti K."/>
            <person name="Lindquist E.A."/>
            <person name="Lipzen A."/>
            <person name="Lundell T."/>
            <person name="Morin E."/>
            <person name="Murat C."/>
            <person name="Riley R."/>
            <person name="Ohm R."/>
            <person name="Sun H."/>
            <person name="Tunlid A."/>
            <person name="Henrissat B."/>
            <person name="Grigoriev I.V."/>
            <person name="Hibbett D.S."/>
            <person name="Martin F."/>
        </authorList>
    </citation>
    <scope>NUCLEOTIDE SEQUENCE [LARGE SCALE GENOMIC DNA]</scope>
    <source>
        <strain evidence="2 3">MD-312</strain>
    </source>
</reference>
<organism evidence="2 3">
    <name type="scientific">Hydnomerulius pinastri MD-312</name>
    <dbReference type="NCBI Taxonomy" id="994086"/>
    <lineage>
        <taxon>Eukaryota</taxon>
        <taxon>Fungi</taxon>
        <taxon>Dikarya</taxon>
        <taxon>Basidiomycota</taxon>
        <taxon>Agaricomycotina</taxon>
        <taxon>Agaricomycetes</taxon>
        <taxon>Agaricomycetidae</taxon>
        <taxon>Boletales</taxon>
        <taxon>Boletales incertae sedis</taxon>
        <taxon>Leucogyrophana</taxon>
    </lineage>
</organism>
<dbReference type="GO" id="GO:0004674">
    <property type="term" value="F:protein serine/threonine kinase activity"/>
    <property type="evidence" value="ECO:0007669"/>
    <property type="project" value="TreeGrafter"/>
</dbReference>
<evidence type="ECO:0000259" key="1">
    <source>
        <dbReference type="PROSITE" id="PS50011"/>
    </source>
</evidence>
<evidence type="ECO:0000313" key="2">
    <source>
        <dbReference type="EMBL" id="KIJ60042.1"/>
    </source>
</evidence>
<protein>
    <recommendedName>
        <fullName evidence="1">Protein kinase domain-containing protein</fullName>
    </recommendedName>
</protein>
<dbReference type="EMBL" id="KN839877">
    <property type="protein sequence ID" value="KIJ60042.1"/>
    <property type="molecule type" value="Genomic_DNA"/>
</dbReference>
<gene>
    <name evidence="2" type="ORF">HYDPIDRAFT_139776</name>
</gene>
<dbReference type="SMART" id="SM00220">
    <property type="entry name" value="S_TKc"/>
    <property type="match status" value="1"/>
</dbReference>
<dbReference type="OrthoDB" id="5987198at2759"/>
<dbReference type="AlphaFoldDB" id="A0A0C9WAB1"/>
<sequence length="381" mass="44236">MTSPEQKAKQEDEVLKIIKTTRRLLPEELDPAGEVWWRDHYNWLKSRGYLLRPRYSPNWVPSWITSKKGWVECEDGKRLEFAQNIDATRTSDGTVVSLKRFKRKHHPHEVDIALYFSSETLASQAANHCVPIWEVLAVEDVDDTVIIVMPLLRAYSDPHFDTFGEAVECFRQLFEGLHFMHKHRVAHRDCMSGNIMLDPSKLYPDSFHPMETSLKRDYSGFAKHFTRTQRPPKYYFIDFGLSRRYGPSETNPLEEPIWGGDKEVPEFQNNSKTPCNPFPTDVFYIGNAIKKDFVQAKRGFEFMQPLVADMTQTDPSKRPNMDEVISRFDQIRRGLSGWKLRARVVDKDEDALEAVVRTASHWTRRIGFVARRVPAIPTTSS</sequence>
<feature type="domain" description="Protein kinase" evidence="1">
    <location>
        <begin position="1"/>
        <end position="381"/>
    </location>
</feature>
<dbReference type="PANTHER" id="PTHR44167:SF24">
    <property type="entry name" value="SERINE_THREONINE-PROTEIN KINASE CHK2"/>
    <property type="match status" value="1"/>
</dbReference>
<accession>A0A0C9WAB1</accession>
<name>A0A0C9WAB1_9AGAM</name>
<dbReference type="PANTHER" id="PTHR44167">
    <property type="entry name" value="OVARIAN-SPECIFIC SERINE/THREONINE-PROTEIN KINASE LOK-RELATED"/>
    <property type="match status" value="1"/>
</dbReference>
<dbReference type="PROSITE" id="PS50011">
    <property type="entry name" value="PROTEIN_KINASE_DOM"/>
    <property type="match status" value="1"/>
</dbReference>
<dbReference type="HOGENOM" id="CLU_044121_2_1_1"/>
<dbReference type="SUPFAM" id="SSF56112">
    <property type="entry name" value="Protein kinase-like (PK-like)"/>
    <property type="match status" value="1"/>
</dbReference>
<proteinExistence type="predicted"/>
<dbReference type="GO" id="GO:0005634">
    <property type="term" value="C:nucleus"/>
    <property type="evidence" value="ECO:0007669"/>
    <property type="project" value="TreeGrafter"/>
</dbReference>
<evidence type="ECO:0000313" key="3">
    <source>
        <dbReference type="Proteomes" id="UP000053820"/>
    </source>
</evidence>
<dbReference type="InterPro" id="IPR000719">
    <property type="entry name" value="Prot_kinase_dom"/>
</dbReference>
<dbReference type="GO" id="GO:0005524">
    <property type="term" value="F:ATP binding"/>
    <property type="evidence" value="ECO:0007669"/>
    <property type="project" value="InterPro"/>
</dbReference>
<dbReference type="InterPro" id="IPR011009">
    <property type="entry name" value="Kinase-like_dom_sf"/>
</dbReference>
<keyword evidence="3" id="KW-1185">Reference proteome</keyword>
<dbReference type="GO" id="GO:0044773">
    <property type="term" value="P:mitotic DNA damage checkpoint signaling"/>
    <property type="evidence" value="ECO:0007669"/>
    <property type="project" value="TreeGrafter"/>
</dbReference>
<dbReference type="Gene3D" id="1.10.510.10">
    <property type="entry name" value="Transferase(Phosphotransferase) domain 1"/>
    <property type="match status" value="1"/>
</dbReference>
<dbReference type="Proteomes" id="UP000053820">
    <property type="component" value="Unassembled WGS sequence"/>
</dbReference>